<dbReference type="PANTHER" id="PTHR42733">
    <property type="entry name" value="DJ-1 PROTEIN"/>
    <property type="match status" value="1"/>
</dbReference>
<reference evidence="4" key="1">
    <citation type="submission" date="2016-10" db="EMBL/GenBank/DDBJ databases">
        <authorList>
            <person name="Varghese N."/>
            <person name="Submissions S."/>
        </authorList>
    </citation>
    <scope>NUCLEOTIDE SEQUENCE [LARGE SCALE GENOMIC DNA]</scope>
    <source>
        <strain evidence="4">CGMCC 1.7739</strain>
    </source>
</reference>
<dbReference type="InterPro" id="IPR029062">
    <property type="entry name" value="Class_I_gatase-like"/>
</dbReference>
<keyword evidence="4" id="KW-1185">Reference proteome</keyword>
<keyword evidence="3" id="KW-0378">Hydrolase</keyword>
<evidence type="ECO:0000313" key="4">
    <source>
        <dbReference type="Proteomes" id="UP000198876"/>
    </source>
</evidence>
<dbReference type="STRING" id="553467.SAMN04488063_1456"/>
<protein>
    <submittedName>
        <fullName evidence="3">Protease I</fullName>
    </submittedName>
</protein>
<dbReference type="Gene3D" id="3.40.50.880">
    <property type="match status" value="1"/>
</dbReference>
<dbReference type="GO" id="GO:0008233">
    <property type="term" value="F:peptidase activity"/>
    <property type="evidence" value="ECO:0007669"/>
    <property type="project" value="UniProtKB-KW"/>
</dbReference>
<dbReference type="Proteomes" id="UP000198876">
    <property type="component" value="Unassembled WGS sequence"/>
</dbReference>
<dbReference type="Pfam" id="PF01965">
    <property type="entry name" value="DJ-1_PfpI"/>
    <property type="match status" value="1"/>
</dbReference>
<dbReference type="PROSITE" id="PS51276">
    <property type="entry name" value="PEPTIDASE_C56_PFPI"/>
    <property type="match status" value="1"/>
</dbReference>
<comment type="similarity">
    <text evidence="1">Belongs to the peptidase C56 family.</text>
</comment>
<dbReference type="InterPro" id="IPR006286">
    <property type="entry name" value="C56_PfpI-like"/>
</dbReference>
<evidence type="ECO:0000313" key="3">
    <source>
        <dbReference type="EMBL" id="SFG11226.1"/>
    </source>
</evidence>
<dbReference type="GO" id="GO:0006508">
    <property type="term" value="P:proteolysis"/>
    <property type="evidence" value="ECO:0007669"/>
    <property type="project" value="UniProtKB-KW"/>
</dbReference>
<keyword evidence="3" id="KW-0645">Protease</keyword>
<evidence type="ECO:0000256" key="1">
    <source>
        <dbReference type="ARBA" id="ARBA00008542"/>
    </source>
</evidence>
<dbReference type="EMBL" id="FOOQ01000001">
    <property type="protein sequence ID" value="SFG11226.1"/>
    <property type="molecule type" value="Genomic_DNA"/>
</dbReference>
<accession>A0A1I2PC33</accession>
<feature type="domain" description="DJ-1/PfpI" evidence="2">
    <location>
        <begin position="10"/>
        <end position="186"/>
    </location>
</feature>
<dbReference type="CDD" id="cd03134">
    <property type="entry name" value="GATase1_PfpI_like"/>
    <property type="match status" value="1"/>
</dbReference>
<dbReference type="PANTHER" id="PTHR42733:SF12">
    <property type="entry name" value="PROTEINASE"/>
    <property type="match status" value="1"/>
</dbReference>
<dbReference type="AlphaFoldDB" id="A0A1I2PC33"/>
<sequence>MSEALDDTNVAILLAPEGTEEVEFTRPRQAVEDAGANVDAVGPETGEVQTVESDLNEAGTYEVEKAVSEVSADDYDAVLVPGGTVGADTLRGDEETVSFVREFFDAEKPVGAICHGPWVLVEADADDRTGSGDAVEGRTLTSYPTLRTDIRNAGGEWVDEEVVTDDGVVTSRNPDDLDAYCERVVEVFGGDAE</sequence>
<dbReference type="SUPFAM" id="SSF52317">
    <property type="entry name" value="Class I glutamine amidotransferase-like"/>
    <property type="match status" value="1"/>
</dbReference>
<proteinExistence type="inferred from homology"/>
<gene>
    <name evidence="3" type="ORF">SAMN04488063_1456</name>
</gene>
<name>A0A1I2PC33_9EURY</name>
<dbReference type="RefSeq" id="WP_092891138.1">
    <property type="nucleotide sequence ID" value="NZ_FOOQ01000001.1"/>
</dbReference>
<dbReference type="OrthoDB" id="82036at2157"/>
<evidence type="ECO:0000259" key="2">
    <source>
        <dbReference type="Pfam" id="PF01965"/>
    </source>
</evidence>
<dbReference type="InterPro" id="IPR002818">
    <property type="entry name" value="DJ-1/PfpI"/>
</dbReference>
<dbReference type="NCBIfam" id="TIGR01382">
    <property type="entry name" value="PfpI"/>
    <property type="match status" value="1"/>
</dbReference>
<dbReference type="PROSITE" id="PS51273">
    <property type="entry name" value="GATASE_TYPE_1"/>
    <property type="match status" value="1"/>
</dbReference>
<organism evidence="3 4">
    <name type="scientific">Halopelagius inordinatus</name>
    <dbReference type="NCBI Taxonomy" id="553467"/>
    <lineage>
        <taxon>Archaea</taxon>
        <taxon>Methanobacteriati</taxon>
        <taxon>Methanobacteriota</taxon>
        <taxon>Stenosarchaea group</taxon>
        <taxon>Halobacteria</taxon>
        <taxon>Halobacteriales</taxon>
        <taxon>Haloferacaceae</taxon>
    </lineage>
</organism>